<evidence type="ECO:0000256" key="1">
    <source>
        <dbReference type="ARBA" id="ARBA00022737"/>
    </source>
</evidence>
<dbReference type="Pfam" id="PF14912">
    <property type="entry name" value="THEG"/>
    <property type="match status" value="2"/>
</dbReference>
<dbReference type="EMBL" id="KQ416053">
    <property type="protein sequence ID" value="KOF98899.1"/>
    <property type="molecule type" value="Genomic_DNA"/>
</dbReference>
<keyword evidence="1" id="KW-0677">Repeat</keyword>
<dbReference type="AlphaFoldDB" id="A0A0L8IBX0"/>
<gene>
    <name evidence="2" type="ORF">OCBIM_22021724mg</name>
</gene>
<protein>
    <recommendedName>
        <fullName evidence="3">Testicular haploid expressed gene protein-like</fullName>
    </recommendedName>
</protein>
<proteinExistence type="predicted"/>
<dbReference type="STRING" id="37653.A0A0L8IBX0"/>
<dbReference type="InterPro" id="IPR006623">
    <property type="entry name" value="THEG"/>
</dbReference>
<sequence length="195" mass="22203">MAGKEIKEKKRTILGTHVPTQTRIRTKIKCSSRVDFLSTPKKLHKDFQGPKSLPIKVSHAAKRAVASCRIAELSIPVARKVTPKFDRERPINFRHRRRISSVSSRLEKLALSKPLHPDFVPWQPAQRPISKAMLNVAPSQRLTELSKPIIRKTNHIIYNPFQVNPATQSVKPTERILNLAKPRKLPPKAGLRFAR</sequence>
<dbReference type="PANTHER" id="PTHR15901:SF16">
    <property type="entry name" value="TESTICULAR HAPLOID EXPRESSED GENE PROTEIN"/>
    <property type="match status" value="1"/>
</dbReference>
<dbReference type="PANTHER" id="PTHR15901">
    <property type="entry name" value="TESTICULAR HAPLOID EXPRESSED GENE PROTEIN"/>
    <property type="match status" value="1"/>
</dbReference>
<evidence type="ECO:0000313" key="2">
    <source>
        <dbReference type="EMBL" id="KOF98899.1"/>
    </source>
</evidence>
<reference evidence="2" key="1">
    <citation type="submission" date="2015-07" db="EMBL/GenBank/DDBJ databases">
        <title>MeaNS - Measles Nucleotide Surveillance Program.</title>
        <authorList>
            <person name="Tran T."/>
            <person name="Druce J."/>
        </authorList>
    </citation>
    <scope>NUCLEOTIDE SEQUENCE</scope>
    <source>
        <strain evidence="2">UCB-OBI-ISO-001</strain>
        <tissue evidence="2">Gonad</tissue>
    </source>
</reference>
<evidence type="ECO:0008006" key="3">
    <source>
        <dbReference type="Google" id="ProtNLM"/>
    </source>
</evidence>
<dbReference type="OrthoDB" id="25466at2759"/>
<accession>A0A0L8IBX0</accession>
<organism evidence="2">
    <name type="scientific">Octopus bimaculoides</name>
    <name type="common">California two-spotted octopus</name>
    <dbReference type="NCBI Taxonomy" id="37653"/>
    <lineage>
        <taxon>Eukaryota</taxon>
        <taxon>Metazoa</taxon>
        <taxon>Spiralia</taxon>
        <taxon>Lophotrochozoa</taxon>
        <taxon>Mollusca</taxon>
        <taxon>Cephalopoda</taxon>
        <taxon>Coleoidea</taxon>
        <taxon>Octopodiformes</taxon>
        <taxon>Octopoda</taxon>
        <taxon>Incirrata</taxon>
        <taxon>Octopodidae</taxon>
        <taxon>Octopus</taxon>
    </lineage>
</organism>
<dbReference type="SMART" id="SM00705">
    <property type="entry name" value="THEG"/>
    <property type="match status" value="4"/>
</dbReference>
<name>A0A0L8IBX0_OCTBM</name>
<dbReference type="InterPro" id="IPR042401">
    <property type="entry name" value="SPMAP2-like"/>
</dbReference>